<dbReference type="Proteomes" id="UP000314294">
    <property type="component" value="Unassembled WGS sequence"/>
</dbReference>
<reference evidence="2 3" key="1">
    <citation type="submission" date="2019-03" db="EMBL/GenBank/DDBJ databases">
        <title>First draft genome of Liparis tanakae, snailfish: a comprehensive survey of snailfish specific genes.</title>
        <authorList>
            <person name="Kim W."/>
            <person name="Song I."/>
            <person name="Jeong J.-H."/>
            <person name="Kim D."/>
            <person name="Kim S."/>
            <person name="Ryu S."/>
            <person name="Song J.Y."/>
            <person name="Lee S.K."/>
        </authorList>
    </citation>
    <scope>NUCLEOTIDE SEQUENCE [LARGE SCALE GENOMIC DNA]</scope>
    <source>
        <tissue evidence="2">Muscle</tissue>
    </source>
</reference>
<sequence>MDFARKREEETQTDGDATEKKKPSQRYFQCIYVPGKNAQYPLRPLTPAMSPAMMSPAIRSMLEQQQRAARASGQ</sequence>
<keyword evidence="3" id="KW-1185">Reference proteome</keyword>
<name>A0A4Z2FSB7_9TELE</name>
<gene>
    <name evidence="2" type="ORF">EYF80_045772</name>
</gene>
<comment type="caution">
    <text evidence="2">The sequence shown here is derived from an EMBL/GenBank/DDBJ whole genome shotgun (WGS) entry which is preliminary data.</text>
</comment>
<protein>
    <submittedName>
        <fullName evidence="2">Uncharacterized protein</fullName>
    </submittedName>
</protein>
<evidence type="ECO:0000256" key="1">
    <source>
        <dbReference type="SAM" id="MobiDB-lite"/>
    </source>
</evidence>
<organism evidence="2 3">
    <name type="scientific">Liparis tanakae</name>
    <name type="common">Tanaka's snailfish</name>
    <dbReference type="NCBI Taxonomy" id="230148"/>
    <lineage>
        <taxon>Eukaryota</taxon>
        <taxon>Metazoa</taxon>
        <taxon>Chordata</taxon>
        <taxon>Craniata</taxon>
        <taxon>Vertebrata</taxon>
        <taxon>Euteleostomi</taxon>
        <taxon>Actinopterygii</taxon>
        <taxon>Neopterygii</taxon>
        <taxon>Teleostei</taxon>
        <taxon>Neoteleostei</taxon>
        <taxon>Acanthomorphata</taxon>
        <taxon>Eupercaria</taxon>
        <taxon>Perciformes</taxon>
        <taxon>Cottioidei</taxon>
        <taxon>Cottales</taxon>
        <taxon>Liparidae</taxon>
        <taxon>Liparis</taxon>
    </lineage>
</organism>
<dbReference type="EMBL" id="SRLO01000928">
    <property type="protein sequence ID" value="TNN44048.1"/>
    <property type="molecule type" value="Genomic_DNA"/>
</dbReference>
<dbReference type="AlphaFoldDB" id="A0A4Z2FSB7"/>
<feature type="compositionally biased region" description="Basic and acidic residues" evidence="1">
    <location>
        <begin position="1"/>
        <end position="10"/>
    </location>
</feature>
<evidence type="ECO:0000313" key="3">
    <source>
        <dbReference type="Proteomes" id="UP000314294"/>
    </source>
</evidence>
<evidence type="ECO:0000313" key="2">
    <source>
        <dbReference type="EMBL" id="TNN44048.1"/>
    </source>
</evidence>
<feature type="region of interest" description="Disordered" evidence="1">
    <location>
        <begin position="1"/>
        <end position="24"/>
    </location>
</feature>
<dbReference type="OrthoDB" id="9908116at2759"/>
<accession>A0A4Z2FSB7</accession>
<proteinExistence type="predicted"/>